<proteinExistence type="predicted"/>
<feature type="non-terminal residue" evidence="1">
    <location>
        <position position="90"/>
    </location>
</feature>
<reference evidence="1" key="1">
    <citation type="submission" date="2020-10" db="EMBL/GenBank/DDBJ databases">
        <title>New Zealand Leptospira genomics.</title>
        <authorList>
            <person name="Wilkinson D.A."/>
            <person name="Nisa S."/>
            <person name="Moinet M."/>
            <person name="Benschop J."/>
        </authorList>
    </citation>
    <scope>NUCLEOTIDE SEQUENCE</scope>
    <source>
        <strain evidence="1">ESR8</strain>
    </source>
</reference>
<protein>
    <submittedName>
        <fullName evidence="1">Ig-like protein</fullName>
    </submittedName>
</protein>
<evidence type="ECO:0000313" key="1">
    <source>
        <dbReference type="EMBL" id="MBE8432731.1"/>
    </source>
</evidence>
<dbReference type="AlphaFoldDB" id="A0AA40WG25"/>
<organism evidence="1 2">
    <name type="scientific">Leptospira interrogans serovar Pomona</name>
    <dbReference type="NCBI Taxonomy" id="44276"/>
    <lineage>
        <taxon>Bacteria</taxon>
        <taxon>Pseudomonadati</taxon>
        <taxon>Spirochaetota</taxon>
        <taxon>Spirochaetia</taxon>
        <taxon>Leptospirales</taxon>
        <taxon>Leptospiraceae</taxon>
        <taxon>Leptospira</taxon>
    </lineage>
</organism>
<dbReference type="Proteomes" id="UP000644282">
    <property type="component" value="Unassembled WGS sequence"/>
</dbReference>
<accession>A0AA40WG25</accession>
<name>A0AA40WG25_LEPIR</name>
<sequence>MKLRKIAFVLSIFIIINSSIGCNEVMVSMEIANRNCNAWAHLPGGNNAPPALWPVGAAVAGFCLGEQPVPFPKATFCAAVMRRNTSSNCH</sequence>
<dbReference type="EMBL" id="JADDXF010000982">
    <property type="protein sequence ID" value="MBE8432731.1"/>
    <property type="molecule type" value="Genomic_DNA"/>
</dbReference>
<gene>
    <name evidence="1" type="ORF">IQB77_24025</name>
</gene>
<dbReference type="PROSITE" id="PS51257">
    <property type="entry name" value="PROKAR_LIPOPROTEIN"/>
    <property type="match status" value="1"/>
</dbReference>
<evidence type="ECO:0000313" key="2">
    <source>
        <dbReference type="Proteomes" id="UP000644282"/>
    </source>
</evidence>
<comment type="caution">
    <text evidence="1">The sequence shown here is derived from an EMBL/GenBank/DDBJ whole genome shotgun (WGS) entry which is preliminary data.</text>
</comment>